<protein>
    <submittedName>
        <fullName evidence="2">Uncharacterized protein</fullName>
    </submittedName>
</protein>
<keyword evidence="3" id="KW-1185">Reference proteome</keyword>
<feature type="compositionally biased region" description="Basic residues" evidence="1">
    <location>
        <begin position="78"/>
        <end position="92"/>
    </location>
</feature>
<feature type="compositionally biased region" description="Basic and acidic residues" evidence="1">
    <location>
        <begin position="115"/>
        <end position="131"/>
    </location>
</feature>
<evidence type="ECO:0000313" key="2">
    <source>
        <dbReference type="EMBL" id="MXQ98656.1"/>
    </source>
</evidence>
<comment type="caution">
    <text evidence="2">The sequence shown here is derived from an EMBL/GenBank/DDBJ whole genome shotgun (WGS) entry which is preliminary data.</text>
</comment>
<feature type="region of interest" description="Disordered" evidence="1">
    <location>
        <begin position="66"/>
        <end position="131"/>
    </location>
</feature>
<feature type="compositionally biased region" description="Basic and acidic residues" evidence="1">
    <location>
        <begin position="66"/>
        <end position="77"/>
    </location>
</feature>
<evidence type="ECO:0000256" key="1">
    <source>
        <dbReference type="SAM" id="MobiDB-lite"/>
    </source>
</evidence>
<dbReference type="Proteomes" id="UP000322234">
    <property type="component" value="Unassembled WGS sequence"/>
</dbReference>
<accession>A0A6B0SF83</accession>
<dbReference type="AlphaFoldDB" id="A0A6B0SF83"/>
<evidence type="ECO:0000313" key="3">
    <source>
        <dbReference type="Proteomes" id="UP000322234"/>
    </source>
</evidence>
<feature type="compositionally biased region" description="Polar residues" evidence="1">
    <location>
        <begin position="101"/>
        <end position="112"/>
    </location>
</feature>
<dbReference type="EMBL" id="VBQZ03000260">
    <property type="protein sequence ID" value="MXQ98656.1"/>
    <property type="molecule type" value="Genomic_DNA"/>
</dbReference>
<name>A0A6B0SF83_9CETA</name>
<reference evidence="2" key="1">
    <citation type="submission" date="2019-10" db="EMBL/GenBank/DDBJ databases">
        <title>The sequence and de novo assembly of the wild yak genome.</title>
        <authorList>
            <person name="Liu Y."/>
        </authorList>
    </citation>
    <scope>NUCLEOTIDE SEQUENCE [LARGE SCALE GENOMIC DNA]</scope>
    <source>
        <strain evidence="2">WY2019</strain>
    </source>
</reference>
<gene>
    <name evidence="2" type="ORF">E5288_WYG020115</name>
</gene>
<sequence>MRSSGIAAPDRGFGAAPNYLIGILSAGFAINKLSPRENINLVELYGNENHGIKDFDLKEVCENMQKNERLTSKDSPLRKKSRGGRRGKKRGQARMALSQGKFISQSEKNQGQDPVHSRPRPDRRRVGFIDM</sequence>
<proteinExistence type="predicted"/>
<organism evidence="2 3">
    <name type="scientific">Bos mutus</name>
    <name type="common">wild yak</name>
    <dbReference type="NCBI Taxonomy" id="72004"/>
    <lineage>
        <taxon>Eukaryota</taxon>
        <taxon>Metazoa</taxon>
        <taxon>Chordata</taxon>
        <taxon>Craniata</taxon>
        <taxon>Vertebrata</taxon>
        <taxon>Euteleostomi</taxon>
        <taxon>Mammalia</taxon>
        <taxon>Eutheria</taxon>
        <taxon>Laurasiatheria</taxon>
        <taxon>Artiodactyla</taxon>
        <taxon>Ruminantia</taxon>
        <taxon>Pecora</taxon>
        <taxon>Bovidae</taxon>
        <taxon>Bovinae</taxon>
        <taxon>Bos</taxon>
    </lineage>
</organism>